<dbReference type="RefSeq" id="WP_307532339.1">
    <property type="nucleotide sequence ID" value="NZ_JAUSZI010000003.1"/>
</dbReference>
<sequence>MPKTTYPRTPAEVAAAVLDAIDTHPEAFDMTAWLSTPDGRSLAPETEPSCGTTMCGGGWVAHLTGWTLGPRRYAYKDGVDRLTEEVAAEALDLPDTALFHGTAEALLTRLREIAGR</sequence>
<proteinExistence type="predicted"/>
<name>A0ABU0TCM8_9ACTN</name>
<organism evidence="1 2">
    <name type="scientific">Streptomyces umbrinus</name>
    <dbReference type="NCBI Taxonomy" id="67370"/>
    <lineage>
        <taxon>Bacteria</taxon>
        <taxon>Bacillati</taxon>
        <taxon>Actinomycetota</taxon>
        <taxon>Actinomycetes</taxon>
        <taxon>Kitasatosporales</taxon>
        <taxon>Streptomycetaceae</taxon>
        <taxon>Streptomyces</taxon>
        <taxon>Streptomyces phaeochromogenes group</taxon>
    </lineage>
</organism>
<keyword evidence="2" id="KW-1185">Reference proteome</keyword>
<comment type="caution">
    <text evidence="1">The sequence shown here is derived from an EMBL/GenBank/DDBJ whole genome shotgun (WGS) entry which is preliminary data.</text>
</comment>
<protein>
    <submittedName>
        <fullName evidence="1">Uncharacterized protein</fullName>
    </submittedName>
</protein>
<accession>A0ABU0TCM8</accession>
<dbReference type="Proteomes" id="UP001230328">
    <property type="component" value="Unassembled WGS sequence"/>
</dbReference>
<gene>
    <name evidence="1" type="ORF">QF035_011245</name>
</gene>
<evidence type="ECO:0000313" key="1">
    <source>
        <dbReference type="EMBL" id="MDQ1033576.1"/>
    </source>
</evidence>
<evidence type="ECO:0000313" key="2">
    <source>
        <dbReference type="Proteomes" id="UP001230328"/>
    </source>
</evidence>
<dbReference type="EMBL" id="JAUSZI010000003">
    <property type="protein sequence ID" value="MDQ1033576.1"/>
    <property type="molecule type" value="Genomic_DNA"/>
</dbReference>
<reference evidence="1 2" key="1">
    <citation type="submission" date="2023-07" db="EMBL/GenBank/DDBJ databases">
        <title>Comparative genomics of wheat-associated soil bacteria to identify genetic determinants of phenazine resistance.</title>
        <authorList>
            <person name="Mouncey N."/>
        </authorList>
    </citation>
    <scope>NUCLEOTIDE SEQUENCE [LARGE SCALE GENOMIC DNA]</scope>
    <source>
        <strain evidence="1 2">V2I4</strain>
    </source>
</reference>